<dbReference type="InterPro" id="IPR043129">
    <property type="entry name" value="ATPase_NBD"/>
</dbReference>
<keyword evidence="3" id="KW-1185">Reference proteome</keyword>
<evidence type="ECO:0000259" key="1">
    <source>
        <dbReference type="Pfam" id="PF01869"/>
    </source>
</evidence>
<dbReference type="PANTHER" id="PTHR43190:SF3">
    <property type="entry name" value="N-ACETYL-D-GLUCOSAMINE KINASE"/>
    <property type="match status" value="1"/>
</dbReference>
<accession>A0ABV3AKZ1</accession>
<protein>
    <submittedName>
        <fullName evidence="2">BadF/BadG/BcrA/BcrD ATPase family protein</fullName>
    </submittedName>
</protein>
<dbReference type="Gene3D" id="3.30.420.40">
    <property type="match status" value="2"/>
</dbReference>
<comment type="caution">
    <text evidence="2">The sequence shown here is derived from an EMBL/GenBank/DDBJ whole genome shotgun (WGS) entry which is preliminary data.</text>
</comment>
<organism evidence="2 3">
    <name type="scientific">Streptomyces flaveolus</name>
    <dbReference type="NCBI Taxonomy" id="67297"/>
    <lineage>
        <taxon>Bacteria</taxon>
        <taxon>Bacillati</taxon>
        <taxon>Actinomycetota</taxon>
        <taxon>Actinomycetes</taxon>
        <taxon>Kitasatosporales</taxon>
        <taxon>Streptomycetaceae</taxon>
        <taxon>Streptomyces</taxon>
    </lineage>
</organism>
<name>A0ABV3AKZ1_9ACTN</name>
<feature type="domain" description="ATPase BadF/BadG/BcrA/BcrD type" evidence="1">
    <location>
        <begin position="19"/>
        <end position="296"/>
    </location>
</feature>
<dbReference type="Pfam" id="PF01869">
    <property type="entry name" value="BcrAD_BadFG"/>
    <property type="match status" value="1"/>
</dbReference>
<dbReference type="InterPro" id="IPR052519">
    <property type="entry name" value="Euk-type_GlcNAc_Kinase"/>
</dbReference>
<dbReference type="PANTHER" id="PTHR43190">
    <property type="entry name" value="N-ACETYL-D-GLUCOSAMINE KINASE"/>
    <property type="match status" value="1"/>
</dbReference>
<proteinExistence type="predicted"/>
<dbReference type="EMBL" id="JBFAEG010000038">
    <property type="protein sequence ID" value="MEU5712598.1"/>
    <property type="molecule type" value="Genomic_DNA"/>
</dbReference>
<dbReference type="RefSeq" id="WP_359260636.1">
    <property type="nucleotide sequence ID" value="NZ_JBFAEG010000038.1"/>
</dbReference>
<dbReference type="InterPro" id="IPR002731">
    <property type="entry name" value="ATPase_BadF"/>
</dbReference>
<sequence>MPTSANEQAADLAQRPVVIGIDAGGTRTRAAVAWAAADGGPPMHAGVSGPGNALSVPLDVLTAHLREAIAAAAPPPLRPRVRAVVAGMAGCSALPGNAGNANAASALRAALEDLGIRPDVTAVSSDAEIALAGAPGAPCDGLVLIGGTGAVAARLAGGITVATADGNGWLLGDSGSGFWIGRRAVRSALAALDGRGRPTLLTAPVLAHYLGENAAEAPTTPATAQDVRDRLVQAVHERPVLELASLAPLVARAAENGDRVAQRLLSGAAKRLVMTLDSLSPGPEDTLVTTGGLLGPGGVLLAPLKRRLAPRGLRPVPVPDGLAGAVALARRALARTG</sequence>
<reference evidence="2 3" key="1">
    <citation type="submission" date="2024-06" db="EMBL/GenBank/DDBJ databases">
        <title>The Natural Products Discovery Center: Release of the First 8490 Sequenced Strains for Exploring Actinobacteria Biosynthetic Diversity.</title>
        <authorList>
            <person name="Kalkreuter E."/>
            <person name="Kautsar S.A."/>
            <person name="Yang D."/>
            <person name="Bader C.D."/>
            <person name="Teijaro C.N."/>
            <person name="Fluegel L."/>
            <person name="Davis C.M."/>
            <person name="Simpson J.R."/>
            <person name="Lauterbach L."/>
            <person name="Steele A.D."/>
            <person name="Gui C."/>
            <person name="Meng S."/>
            <person name="Li G."/>
            <person name="Viehrig K."/>
            <person name="Ye F."/>
            <person name="Su P."/>
            <person name="Kiefer A.F."/>
            <person name="Nichols A."/>
            <person name="Cepeda A.J."/>
            <person name="Yan W."/>
            <person name="Fan B."/>
            <person name="Jiang Y."/>
            <person name="Adhikari A."/>
            <person name="Zheng C.-J."/>
            <person name="Schuster L."/>
            <person name="Cowan T.M."/>
            <person name="Smanski M.J."/>
            <person name="Chevrette M.G."/>
            <person name="De Carvalho L.P.S."/>
            <person name="Shen B."/>
        </authorList>
    </citation>
    <scope>NUCLEOTIDE SEQUENCE [LARGE SCALE GENOMIC DNA]</scope>
    <source>
        <strain evidence="2 3">NPDC020594</strain>
    </source>
</reference>
<gene>
    <name evidence="2" type="ORF">AB0H04_38220</name>
</gene>
<evidence type="ECO:0000313" key="3">
    <source>
        <dbReference type="Proteomes" id="UP001551011"/>
    </source>
</evidence>
<dbReference type="SUPFAM" id="SSF53067">
    <property type="entry name" value="Actin-like ATPase domain"/>
    <property type="match status" value="2"/>
</dbReference>
<evidence type="ECO:0000313" key="2">
    <source>
        <dbReference type="EMBL" id="MEU5712598.1"/>
    </source>
</evidence>
<dbReference type="Proteomes" id="UP001551011">
    <property type="component" value="Unassembled WGS sequence"/>
</dbReference>